<gene>
    <name evidence="4 5" type="primary">hflD</name>
    <name evidence="5" type="ORF">MSP8886_01314</name>
</gene>
<evidence type="ECO:0000256" key="2">
    <source>
        <dbReference type="ARBA" id="ARBA00022490"/>
    </source>
</evidence>
<dbReference type="PANTHER" id="PTHR38100">
    <property type="entry name" value="HIGH FREQUENCY LYSOGENIZATION PROTEIN HFLD"/>
    <property type="match status" value="1"/>
</dbReference>
<sequence>MSQQEKEQTIALSAIFQAAELVATLAKTGKLDKNYLKPLIDSILVVNPDSTEDIYGGQWDCKSNLALGRRVARQALGKERASVNPDTLRYALSLIHLESKLAKEDAILSALGKGIQQLDRQKAHYDDVLHENMMAAVSGIYQDTLSTMTFRIQVQGDSRLLQQPAISNQVRATLLTGIRAAMLWRQLGGKRWHLIFKRKALLNALDAR</sequence>
<dbReference type="OrthoDB" id="9788031at2"/>
<comment type="similarity">
    <text evidence="4">Belongs to the HflD family.</text>
</comment>
<dbReference type="NCBIfam" id="NF001246">
    <property type="entry name" value="PRK00218.1-2"/>
    <property type="match status" value="1"/>
</dbReference>
<keyword evidence="3 4" id="KW-0472">Membrane</keyword>
<protein>
    <recommendedName>
        <fullName evidence="4">High frequency lysogenization protein HflD homolog</fullName>
    </recommendedName>
</protein>
<evidence type="ECO:0000313" key="6">
    <source>
        <dbReference type="Proteomes" id="UP000092544"/>
    </source>
</evidence>
<evidence type="ECO:0000256" key="4">
    <source>
        <dbReference type="HAMAP-Rule" id="MF_00695"/>
    </source>
</evidence>
<comment type="subcellular location">
    <subcellularLocation>
        <location evidence="4">Cytoplasm</location>
    </subcellularLocation>
    <subcellularLocation>
        <location evidence="4">Cell membrane</location>
        <topology evidence="4">Peripheral membrane protein</topology>
        <orientation evidence="4">Cytoplasmic side</orientation>
    </subcellularLocation>
</comment>
<dbReference type="HAMAP" id="MF_00695">
    <property type="entry name" value="HflD_protein"/>
    <property type="match status" value="1"/>
</dbReference>
<evidence type="ECO:0000256" key="1">
    <source>
        <dbReference type="ARBA" id="ARBA00022475"/>
    </source>
</evidence>
<dbReference type="InterPro" id="IPR035932">
    <property type="entry name" value="HflD-like_sf"/>
</dbReference>
<dbReference type="Proteomes" id="UP000092544">
    <property type="component" value="Unassembled WGS sequence"/>
</dbReference>
<organism evidence="5 6">
    <name type="scientific">Marinomonas spartinae</name>
    <dbReference type="NCBI Taxonomy" id="1792290"/>
    <lineage>
        <taxon>Bacteria</taxon>
        <taxon>Pseudomonadati</taxon>
        <taxon>Pseudomonadota</taxon>
        <taxon>Gammaproteobacteria</taxon>
        <taxon>Oceanospirillales</taxon>
        <taxon>Oceanospirillaceae</taxon>
        <taxon>Marinomonas</taxon>
    </lineage>
</organism>
<dbReference type="AlphaFoldDB" id="A0A1A8TB42"/>
<evidence type="ECO:0000256" key="3">
    <source>
        <dbReference type="ARBA" id="ARBA00023136"/>
    </source>
</evidence>
<dbReference type="GO" id="GO:0005886">
    <property type="term" value="C:plasma membrane"/>
    <property type="evidence" value="ECO:0007669"/>
    <property type="project" value="UniProtKB-SubCell"/>
</dbReference>
<name>A0A1A8TB42_9GAMM</name>
<keyword evidence="1 4" id="KW-1003">Cell membrane</keyword>
<evidence type="ECO:0000313" key="5">
    <source>
        <dbReference type="EMBL" id="SBS28785.1"/>
    </source>
</evidence>
<dbReference type="Gene3D" id="1.10.3890.10">
    <property type="entry name" value="HflD-like"/>
    <property type="match status" value="1"/>
</dbReference>
<dbReference type="EMBL" id="FLOB01000002">
    <property type="protein sequence ID" value="SBS28785.1"/>
    <property type="molecule type" value="Genomic_DNA"/>
</dbReference>
<keyword evidence="2 4" id="KW-0963">Cytoplasm</keyword>
<dbReference type="STRING" id="1792290.MSP8886_01314"/>
<dbReference type="RefSeq" id="WP_067013914.1">
    <property type="nucleotide sequence ID" value="NZ_FLOB01000002.1"/>
</dbReference>
<accession>A0A1A8TB42</accession>
<dbReference type="Pfam" id="PF04356">
    <property type="entry name" value="DUF489"/>
    <property type="match status" value="1"/>
</dbReference>
<reference evidence="5 6" key="1">
    <citation type="submission" date="2016-06" db="EMBL/GenBank/DDBJ databases">
        <authorList>
            <person name="Kjaerup R.B."/>
            <person name="Dalgaard T.S."/>
            <person name="Juul-Madsen H.R."/>
        </authorList>
    </citation>
    <scope>NUCLEOTIDE SEQUENCE [LARGE SCALE GENOMIC DNA]</scope>
    <source>
        <strain evidence="5 6">CECT 8886</strain>
    </source>
</reference>
<dbReference type="GO" id="GO:0005737">
    <property type="term" value="C:cytoplasm"/>
    <property type="evidence" value="ECO:0007669"/>
    <property type="project" value="UniProtKB-SubCell"/>
</dbReference>
<proteinExistence type="inferred from homology"/>
<dbReference type="PANTHER" id="PTHR38100:SF1">
    <property type="entry name" value="HIGH FREQUENCY LYSOGENIZATION PROTEIN HFLD"/>
    <property type="match status" value="1"/>
</dbReference>
<dbReference type="SUPFAM" id="SSF101322">
    <property type="entry name" value="YcfC-like"/>
    <property type="match status" value="1"/>
</dbReference>
<dbReference type="InterPro" id="IPR007451">
    <property type="entry name" value="HflD"/>
</dbReference>
<keyword evidence="6" id="KW-1185">Reference proteome</keyword>